<name>A0A8J3HRJ6_9CHLR</name>
<dbReference type="AlphaFoldDB" id="A0A8J3HRJ6"/>
<dbReference type="GO" id="GO:0005525">
    <property type="term" value="F:GTP binding"/>
    <property type="evidence" value="ECO:0007669"/>
    <property type="project" value="UniProtKB-KW"/>
</dbReference>
<dbReference type="GO" id="GO:0052645">
    <property type="term" value="P:F420-0 metabolic process"/>
    <property type="evidence" value="ECO:0007669"/>
    <property type="project" value="UniProtKB-UniRule"/>
</dbReference>
<dbReference type="Proteomes" id="UP000612362">
    <property type="component" value="Unassembled WGS sequence"/>
</dbReference>
<dbReference type="EC" id="2.7.7.105" evidence="5"/>
<protein>
    <recommendedName>
        <fullName evidence="5">Phosphoenolpyruvate guanylyltransferase</fullName>
        <shortName evidence="5">PEP guanylyltransferase</shortName>
        <ecNumber evidence="5">2.7.7.105</ecNumber>
    </recommendedName>
</protein>
<evidence type="ECO:0000256" key="3">
    <source>
        <dbReference type="ARBA" id="ARBA00022741"/>
    </source>
</evidence>
<dbReference type="EMBL" id="BNJF01000001">
    <property type="protein sequence ID" value="GHO42557.1"/>
    <property type="molecule type" value="Genomic_DNA"/>
</dbReference>
<dbReference type="Pfam" id="PF01983">
    <property type="entry name" value="CofC"/>
    <property type="match status" value="1"/>
</dbReference>
<dbReference type="NCBIfam" id="TIGR03552">
    <property type="entry name" value="F420_cofC"/>
    <property type="match status" value="1"/>
</dbReference>
<dbReference type="PANTHER" id="PTHR40392:SF1">
    <property type="entry name" value="2-PHOSPHO-L-LACTATE GUANYLYLTRANSFERASE"/>
    <property type="match status" value="1"/>
</dbReference>
<dbReference type="UniPathway" id="UPA00071"/>
<comment type="similarity">
    <text evidence="5">Belongs to the CofC family.</text>
</comment>
<evidence type="ECO:0000256" key="5">
    <source>
        <dbReference type="HAMAP-Rule" id="MF_02114"/>
    </source>
</evidence>
<dbReference type="RefSeq" id="WP_220192086.1">
    <property type="nucleotide sequence ID" value="NZ_BNJF01000001.1"/>
</dbReference>
<evidence type="ECO:0000313" key="7">
    <source>
        <dbReference type="Proteomes" id="UP000612362"/>
    </source>
</evidence>
<dbReference type="Gene3D" id="3.90.550.10">
    <property type="entry name" value="Spore Coat Polysaccharide Biosynthesis Protein SpsA, Chain A"/>
    <property type="match status" value="1"/>
</dbReference>
<comment type="caution">
    <text evidence="6">The sequence shown here is derived from an EMBL/GenBank/DDBJ whole genome shotgun (WGS) entry which is preliminary data.</text>
</comment>
<accession>A0A8J3HRJ6</accession>
<organism evidence="6 7">
    <name type="scientific">Ktedonospora formicarum</name>
    <dbReference type="NCBI Taxonomy" id="2778364"/>
    <lineage>
        <taxon>Bacteria</taxon>
        <taxon>Bacillati</taxon>
        <taxon>Chloroflexota</taxon>
        <taxon>Ktedonobacteria</taxon>
        <taxon>Ktedonobacterales</taxon>
        <taxon>Ktedonobacteraceae</taxon>
        <taxon>Ktedonospora</taxon>
    </lineage>
</organism>
<reference evidence="6" key="1">
    <citation type="submission" date="2020-10" db="EMBL/GenBank/DDBJ databases">
        <title>Taxonomic study of unclassified bacteria belonging to the class Ktedonobacteria.</title>
        <authorList>
            <person name="Yabe S."/>
            <person name="Wang C.M."/>
            <person name="Zheng Y."/>
            <person name="Sakai Y."/>
            <person name="Cavaletti L."/>
            <person name="Monciardini P."/>
            <person name="Donadio S."/>
        </authorList>
    </citation>
    <scope>NUCLEOTIDE SEQUENCE</scope>
    <source>
        <strain evidence="6">SOSP1-1</strain>
    </source>
</reference>
<keyword evidence="4 5" id="KW-0342">GTP-binding</keyword>
<evidence type="ECO:0000313" key="6">
    <source>
        <dbReference type="EMBL" id="GHO42557.1"/>
    </source>
</evidence>
<dbReference type="GO" id="GO:0043814">
    <property type="term" value="F:phospholactate guanylyltransferase activity"/>
    <property type="evidence" value="ECO:0007669"/>
    <property type="project" value="InterPro"/>
</dbReference>
<dbReference type="SUPFAM" id="SSF53448">
    <property type="entry name" value="Nucleotide-diphospho-sugar transferases"/>
    <property type="match status" value="1"/>
</dbReference>
<keyword evidence="3 5" id="KW-0547">Nucleotide-binding</keyword>
<gene>
    <name evidence="5" type="primary">fbiD</name>
    <name evidence="6" type="ORF">KSX_07200</name>
</gene>
<keyword evidence="1 5" id="KW-0808">Transferase</keyword>
<sequence length="203" mass="22532">MGHRALIPVKHLSGVKTRLSRHLTLEQRSSLVLDMLHRVIDALHASQVLASIAVVSADEEVLTYARRWGAHGLTEGRPGHNQALTNAAQHLVNYNTDMLLTLSADLPLLRARDIQAMVEQSESYPVVLAPSRDGTGTNAMLARPPLIIPYVFGVNSLQHYIAQARAHNLSHTLYHSLGTELDIDTIEDLVIFQHYDYHEAIAK</sequence>
<comment type="catalytic activity">
    <reaction evidence="5">
        <text>phosphoenolpyruvate + GTP + H(+) = enolpyruvoyl-2-diphospho-5'-guanosine + diphosphate</text>
        <dbReference type="Rhea" id="RHEA:30519"/>
        <dbReference type="ChEBI" id="CHEBI:15378"/>
        <dbReference type="ChEBI" id="CHEBI:33019"/>
        <dbReference type="ChEBI" id="CHEBI:37565"/>
        <dbReference type="ChEBI" id="CHEBI:58702"/>
        <dbReference type="ChEBI" id="CHEBI:143701"/>
        <dbReference type="EC" id="2.7.7.105"/>
    </reaction>
</comment>
<dbReference type="InterPro" id="IPR029044">
    <property type="entry name" value="Nucleotide-diphossugar_trans"/>
</dbReference>
<keyword evidence="2 5" id="KW-0548">Nucleotidyltransferase</keyword>
<comment type="pathway">
    <text evidence="5">Cofactor biosynthesis; coenzyme F420 biosynthesis.</text>
</comment>
<evidence type="ECO:0000256" key="2">
    <source>
        <dbReference type="ARBA" id="ARBA00022695"/>
    </source>
</evidence>
<dbReference type="PANTHER" id="PTHR40392">
    <property type="entry name" value="2-PHOSPHO-L-LACTATE GUANYLYLTRANSFERASE"/>
    <property type="match status" value="1"/>
</dbReference>
<evidence type="ECO:0000256" key="4">
    <source>
        <dbReference type="ARBA" id="ARBA00023134"/>
    </source>
</evidence>
<dbReference type="InterPro" id="IPR002835">
    <property type="entry name" value="CofC"/>
</dbReference>
<evidence type="ECO:0000256" key="1">
    <source>
        <dbReference type="ARBA" id="ARBA00022679"/>
    </source>
</evidence>
<comment type="function">
    <text evidence="5">Guanylyltransferase that catalyzes the activation of phosphoenolpyruvate (PEP) as enolpyruvoyl-2-diphospho-5'-guanosine, via the condensation of PEP with GTP. It is involved in the biosynthesis of coenzyme F420, a hydride carrier cofactor.</text>
</comment>
<proteinExistence type="inferred from homology"/>
<dbReference type="HAMAP" id="MF_02114">
    <property type="entry name" value="CofC"/>
    <property type="match status" value="1"/>
</dbReference>
<keyword evidence="7" id="KW-1185">Reference proteome</keyword>